<evidence type="ECO:0000313" key="2">
    <source>
        <dbReference type="EMBL" id="MBA8811991.1"/>
    </source>
</evidence>
<reference evidence="1 3" key="1">
    <citation type="submission" date="2019-07" db="EMBL/GenBank/DDBJ databases">
        <title>Whole genome shotgun sequence of Frigoribacterium faeni NBRC 103066.</title>
        <authorList>
            <person name="Hosoyama A."/>
            <person name="Uohara A."/>
            <person name="Ohji S."/>
            <person name="Ichikawa N."/>
        </authorList>
    </citation>
    <scope>NUCLEOTIDE SEQUENCE [LARGE SCALE GENOMIC DNA]</scope>
    <source>
        <strain evidence="1 3">NBRC 103066</strain>
    </source>
</reference>
<dbReference type="Proteomes" id="UP000522688">
    <property type="component" value="Unassembled WGS sequence"/>
</dbReference>
<dbReference type="PANTHER" id="PTHR43857:SF1">
    <property type="entry name" value="YJGH FAMILY PROTEIN"/>
    <property type="match status" value="1"/>
</dbReference>
<dbReference type="AlphaFoldDB" id="A0A7W3PHL5"/>
<evidence type="ECO:0000313" key="4">
    <source>
        <dbReference type="Proteomes" id="UP000522688"/>
    </source>
</evidence>
<reference evidence="2 4" key="2">
    <citation type="submission" date="2020-07" db="EMBL/GenBank/DDBJ databases">
        <title>Sequencing the genomes of 1000 actinobacteria strains.</title>
        <authorList>
            <person name="Klenk H.-P."/>
        </authorList>
    </citation>
    <scope>NUCLEOTIDE SEQUENCE [LARGE SCALE GENOMIC DNA]</scope>
    <source>
        <strain evidence="2 4">DSM 10309</strain>
    </source>
</reference>
<dbReference type="Proteomes" id="UP000321154">
    <property type="component" value="Unassembled WGS sequence"/>
</dbReference>
<keyword evidence="3" id="KW-1185">Reference proteome</keyword>
<dbReference type="RefSeq" id="WP_146856212.1">
    <property type="nucleotide sequence ID" value="NZ_BAAAHR010000005.1"/>
</dbReference>
<dbReference type="EMBL" id="BJUV01000024">
    <property type="protein sequence ID" value="GEK83966.1"/>
    <property type="molecule type" value="Genomic_DNA"/>
</dbReference>
<dbReference type="InterPro" id="IPR006175">
    <property type="entry name" value="YjgF/YER057c/UK114"/>
</dbReference>
<sequence>MTNVRLIRSPLLNHAEYADAAIVPADQEVIFLSGACPLDRNGLVVARDDIAAQTRQALANMDEVLSRCRVGLEDVAFLRVLVVATEPEQLGAAWVVVREHFGDHEVPVTLQGVPVLGYPGQLVEIEPIAARSPR</sequence>
<evidence type="ECO:0000313" key="1">
    <source>
        <dbReference type="EMBL" id="GEK83966.1"/>
    </source>
</evidence>
<dbReference type="EMBL" id="JACGWW010000001">
    <property type="protein sequence ID" value="MBA8811991.1"/>
    <property type="molecule type" value="Genomic_DNA"/>
</dbReference>
<dbReference type="SUPFAM" id="SSF55298">
    <property type="entry name" value="YjgF-like"/>
    <property type="match status" value="1"/>
</dbReference>
<dbReference type="CDD" id="cd00448">
    <property type="entry name" value="YjgF_YER057c_UK114_family"/>
    <property type="match status" value="1"/>
</dbReference>
<dbReference type="OrthoDB" id="9803101at2"/>
<accession>A0A7W3PHL5</accession>
<evidence type="ECO:0000313" key="3">
    <source>
        <dbReference type="Proteomes" id="UP000321154"/>
    </source>
</evidence>
<proteinExistence type="predicted"/>
<protein>
    <submittedName>
        <fullName evidence="2">Enamine deaminase RidA (YjgF/YER057c/UK114 family)</fullName>
    </submittedName>
</protein>
<dbReference type="PANTHER" id="PTHR43857">
    <property type="entry name" value="BLR7761 PROTEIN"/>
    <property type="match status" value="1"/>
</dbReference>
<dbReference type="InterPro" id="IPR035959">
    <property type="entry name" value="RutC-like_sf"/>
</dbReference>
<dbReference type="Pfam" id="PF01042">
    <property type="entry name" value="Ribonuc_L-PSP"/>
    <property type="match status" value="1"/>
</dbReference>
<organism evidence="2 4">
    <name type="scientific">Frigoribacterium faeni</name>
    <dbReference type="NCBI Taxonomy" id="145483"/>
    <lineage>
        <taxon>Bacteria</taxon>
        <taxon>Bacillati</taxon>
        <taxon>Actinomycetota</taxon>
        <taxon>Actinomycetes</taxon>
        <taxon>Micrococcales</taxon>
        <taxon>Microbacteriaceae</taxon>
        <taxon>Frigoribacterium</taxon>
    </lineage>
</organism>
<dbReference type="Gene3D" id="3.30.1330.40">
    <property type="entry name" value="RutC-like"/>
    <property type="match status" value="1"/>
</dbReference>
<comment type="caution">
    <text evidence="2">The sequence shown here is derived from an EMBL/GenBank/DDBJ whole genome shotgun (WGS) entry which is preliminary data.</text>
</comment>
<name>A0A7W3PHL5_9MICO</name>
<gene>
    <name evidence="2" type="ORF">FB463_000215</name>
    <name evidence="1" type="ORF">FFA01_22750</name>
</gene>